<keyword evidence="8 10" id="KW-0460">Magnesium</keyword>
<dbReference type="PROSITE" id="PS00792">
    <property type="entry name" value="DHPS_1"/>
    <property type="match status" value="1"/>
</dbReference>
<dbReference type="Pfam" id="PF00809">
    <property type="entry name" value="Pterin_bind"/>
    <property type="match status" value="1"/>
</dbReference>
<dbReference type="PANTHER" id="PTHR20941:SF1">
    <property type="entry name" value="FOLIC ACID SYNTHESIS PROTEIN FOL1"/>
    <property type="match status" value="1"/>
</dbReference>
<name>A0ABP7V9C7_9ACTN</name>
<protein>
    <recommendedName>
        <fullName evidence="5 10">Dihydropteroate synthase</fullName>
        <shortName evidence="10">DHPS</shortName>
        <ecNumber evidence="5 10">2.5.1.15</ecNumber>
    </recommendedName>
    <alternativeName>
        <fullName evidence="10">Dihydropteroate pyrophosphorylase</fullName>
    </alternativeName>
</protein>
<evidence type="ECO:0000256" key="10">
    <source>
        <dbReference type="RuleBase" id="RU361205"/>
    </source>
</evidence>
<keyword evidence="7 10" id="KW-0479">Metal-binding</keyword>
<comment type="similarity">
    <text evidence="4 10">Belongs to the DHPS family.</text>
</comment>
<dbReference type="PANTHER" id="PTHR20941">
    <property type="entry name" value="FOLATE SYNTHESIS PROTEINS"/>
    <property type="match status" value="1"/>
</dbReference>
<sequence length="301" mass="31031">MSKQSGRGRVAGLPEWDRCAVMGVVNVTPDSFSDGGRWFDTTSAVKHGLALVEEGADLVDVGGESTRPGATRVDEDEELRRVVPVVRGLAAEGVTVSVDTMRASVAEQALAAGAALVNDVSGGLADPAMIPVVADAGAPFVVMHWRGFLQGGNVKGVYADVVAEVTAELHARVEAVLEGGIAPDRIVVDPGLGFSKDGEHDLVLLAHLDRLLGLGHPLLVAASRKRFLGRVLAGPQGAPPPARERDAATAAVSALAAHAGAWAVRVHEVRATADAVRVARAIEEARAAENAPSANSAEGAR</sequence>
<gene>
    <name evidence="12" type="primary">folP_1</name>
    <name evidence="12" type="ORF">GCM10022233_39650</name>
</gene>
<dbReference type="Proteomes" id="UP001499984">
    <property type="component" value="Unassembled WGS sequence"/>
</dbReference>
<dbReference type="SUPFAM" id="SSF51717">
    <property type="entry name" value="Dihydropteroate synthetase-like"/>
    <property type="match status" value="1"/>
</dbReference>
<evidence type="ECO:0000256" key="7">
    <source>
        <dbReference type="ARBA" id="ARBA00022723"/>
    </source>
</evidence>
<keyword evidence="9 10" id="KW-0289">Folate biosynthesis</keyword>
<accession>A0ABP7V9C7</accession>
<dbReference type="InterPro" id="IPR000489">
    <property type="entry name" value="Pterin-binding_dom"/>
</dbReference>
<dbReference type="PROSITE" id="PS50972">
    <property type="entry name" value="PTERIN_BINDING"/>
    <property type="match status" value="1"/>
</dbReference>
<dbReference type="NCBIfam" id="TIGR01496">
    <property type="entry name" value="DHPS"/>
    <property type="match status" value="1"/>
</dbReference>
<evidence type="ECO:0000256" key="9">
    <source>
        <dbReference type="ARBA" id="ARBA00022909"/>
    </source>
</evidence>
<evidence type="ECO:0000256" key="2">
    <source>
        <dbReference type="ARBA" id="ARBA00001946"/>
    </source>
</evidence>
<reference evidence="13" key="1">
    <citation type="journal article" date="2019" name="Int. J. Syst. Evol. Microbiol.">
        <title>The Global Catalogue of Microorganisms (GCM) 10K type strain sequencing project: providing services to taxonomists for standard genome sequencing and annotation.</title>
        <authorList>
            <consortium name="The Broad Institute Genomics Platform"/>
            <consortium name="The Broad Institute Genome Sequencing Center for Infectious Disease"/>
            <person name="Wu L."/>
            <person name="Ma J."/>
        </authorList>
    </citation>
    <scope>NUCLEOTIDE SEQUENCE [LARGE SCALE GENOMIC DNA]</scope>
    <source>
        <strain evidence="13">JCM 16925</strain>
    </source>
</reference>
<evidence type="ECO:0000313" key="12">
    <source>
        <dbReference type="EMBL" id="GAA4062066.1"/>
    </source>
</evidence>
<comment type="cofactor">
    <cofactor evidence="2 10">
        <name>Mg(2+)</name>
        <dbReference type="ChEBI" id="CHEBI:18420"/>
    </cofactor>
</comment>
<dbReference type="InterPro" id="IPR011005">
    <property type="entry name" value="Dihydropteroate_synth-like_sf"/>
</dbReference>
<evidence type="ECO:0000256" key="6">
    <source>
        <dbReference type="ARBA" id="ARBA00022679"/>
    </source>
</evidence>
<comment type="pathway">
    <text evidence="3 10">Cofactor biosynthesis; tetrahydrofolate biosynthesis; 7,8-dihydrofolate from 2-amino-4-hydroxy-6-hydroxymethyl-7,8-dihydropteridine diphosphate and 4-aminobenzoate: step 1/2.</text>
</comment>
<evidence type="ECO:0000259" key="11">
    <source>
        <dbReference type="PROSITE" id="PS50972"/>
    </source>
</evidence>
<comment type="caution">
    <text evidence="12">The sequence shown here is derived from an EMBL/GenBank/DDBJ whole genome shotgun (WGS) entry which is preliminary data.</text>
</comment>
<dbReference type="EC" id="2.5.1.15" evidence="5 10"/>
<dbReference type="Gene3D" id="3.20.20.20">
    <property type="entry name" value="Dihydropteroate synthase-like"/>
    <property type="match status" value="1"/>
</dbReference>
<comment type="catalytic activity">
    <reaction evidence="1">
        <text>(7,8-dihydropterin-6-yl)methyl diphosphate + 4-aminobenzoate = 7,8-dihydropteroate + diphosphate</text>
        <dbReference type="Rhea" id="RHEA:19949"/>
        <dbReference type="ChEBI" id="CHEBI:17836"/>
        <dbReference type="ChEBI" id="CHEBI:17839"/>
        <dbReference type="ChEBI" id="CHEBI:33019"/>
        <dbReference type="ChEBI" id="CHEBI:72950"/>
        <dbReference type="EC" id="2.5.1.15"/>
    </reaction>
</comment>
<feature type="domain" description="Pterin-binding" evidence="11">
    <location>
        <begin position="19"/>
        <end position="277"/>
    </location>
</feature>
<dbReference type="InterPro" id="IPR006390">
    <property type="entry name" value="DHP_synth_dom"/>
</dbReference>
<dbReference type="RefSeq" id="WP_345014536.1">
    <property type="nucleotide sequence ID" value="NZ_BAAAZY010000011.1"/>
</dbReference>
<proteinExistence type="inferred from homology"/>
<keyword evidence="6 10" id="KW-0808">Transferase</keyword>
<keyword evidence="13" id="KW-1185">Reference proteome</keyword>
<evidence type="ECO:0000256" key="4">
    <source>
        <dbReference type="ARBA" id="ARBA00009503"/>
    </source>
</evidence>
<comment type="function">
    <text evidence="10">Catalyzes the condensation of para-aminobenzoate (pABA) with 6-hydroxymethyl-7,8-dihydropterin diphosphate (DHPt-PP) to form 7,8-dihydropteroate (H2Pte), the immediate precursor of folate derivatives.</text>
</comment>
<evidence type="ECO:0000256" key="5">
    <source>
        <dbReference type="ARBA" id="ARBA00012458"/>
    </source>
</evidence>
<dbReference type="EMBL" id="BAAAZY010000011">
    <property type="protein sequence ID" value="GAA4062066.1"/>
    <property type="molecule type" value="Genomic_DNA"/>
</dbReference>
<evidence type="ECO:0000256" key="3">
    <source>
        <dbReference type="ARBA" id="ARBA00004763"/>
    </source>
</evidence>
<dbReference type="PROSITE" id="PS00793">
    <property type="entry name" value="DHPS_2"/>
    <property type="match status" value="1"/>
</dbReference>
<dbReference type="InterPro" id="IPR045031">
    <property type="entry name" value="DHP_synth-like"/>
</dbReference>
<evidence type="ECO:0000313" key="13">
    <source>
        <dbReference type="Proteomes" id="UP001499984"/>
    </source>
</evidence>
<dbReference type="CDD" id="cd00739">
    <property type="entry name" value="DHPS"/>
    <property type="match status" value="1"/>
</dbReference>
<evidence type="ECO:0000256" key="8">
    <source>
        <dbReference type="ARBA" id="ARBA00022842"/>
    </source>
</evidence>
<evidence type="ECO:0000256" key="1">
    <source>
        <dbReference type="ARBA" id="ARBA00000012"/>
    </source>
</evidence>
<organism evidence="12 13">
    <name type="scientific">Streptomyces shaanxiensis</name>
    <dbReference type="NCBI Taxonomy" id="653357"/>
    <lineage>
        <taxon>Bacteria</taxon>
        <taxon>Bacillati</taxon>
        <taxon>Actinomycetota</taxon>
        <taxon>Actinomycetes</taxon>
        <taxon>Kitasatosporales</taxon>
        <taxon>Streptomycetaceae</taxon>
        <taxon>Streptomyces</taxon>
    </lineage>
</organism>